<feature type="compositionally biased region" description="Basic and acidic residues" evidence="1">
    <location>
        <begin position="107"/>
        <end position="123"/>
    </location>
</feature>
<feature type="compositionally biased region" description="Polar residues" evidence="1">
    <location>
        <begin position="225"/>
        <end position="240"/>
    </location>
</feature>
<evidence type="ECO:0000313" key="3">
    <source>
        <dbReference type="Proteomes" id="UP000757232"/>
    </source>
</evidence>
<feature type="compositionally biased region" description="Basic and acidic residues" evidence="1">
    <location>
        <begin position="286"/>
        <end position="299"/>
    </location>
</feature>
<feature type="compositionally biased region" description="Basic and acidic residues" evidence="1">
    <location>
        <begin position="18"/>
        <end position="29"/>
    </location>
</feature>
<organism evidence="2 3">
    <name type="scientific">Sanghuangporus baumii</name>
    <name type="common">Phellinus baumii</name>
    <dbReference type="NCBI Taxonomy" id="108892"/>
    <lineage>
        <taxon>Eukaryota</taxon>
        <taxon>Fungi</taxon>
        <taxon>Dikarya</taxon>
        <taxon>Basidiomycota</taxon>
        <taxon>Agaricomycotina</taxon>
        <taxon>Agaricomycetes</taxon>
        <taxon>Hymenochaetales</taxon>
        <taxon>Hymenochaetaceae</taxon>
        <taxon>Sanghuangporus</taxon>
    </lineage>
</organism>
<accession>A0A9Q5NC79</accession>
<proteinExistence type="predicted"/>
<feature type="compositionally biased region" description="Polar residues" evidence="1">
    <location>
        <begin position="141"/>
        <end position="153"/>
    </location>
</feature>
<feature type="compositionally biased region" description="Basic and acidic residues" evidence="1">
    <location>
        <begin position="982"/>
        <end position="1002"/>
    </location>
</feature>
<dbReference type="EMBL" id="LNZH02000047">
    <property type="protein sequence ID" value="OCB91966.1"/>
    <property type="molecule type" value="Genomic_DNA"/>
</dbReference>
<dbReference type="Proteomes" id="UP000757232">
    <property type="component" value="Unassembled WGS sequence"/>
</dbReference>
<evidence type="ECO:0000313" key="2">
    <source>
        <dbReference type="EMBL" id="OCB91966.1"/>
    </source>
</evidence>
<feature type="region of interest" description="Disordered" evidence="1">
    <location>
        <begin position="981"/>
        <end position="1020"/>
    </location>
</feature>
<feature type="compositionally biased region" description="Polar residues" evidence="1">
    <location>
        <begin position="1005"/>
        <end position="1014"/>
    </location>
</feature>
<evidence type="ECO:0000256" key="1">
    <source>
        <dbReference type="SAM" id="MobiDB-lite"/>
    </source>
</evidence>
<feature type="compositionally biased region" description="Basic and acidic residues" evidence="1">
    <location>
        <begin position="241"/>
        <end position="254"/>
    </location>
</feature>
<sequence>MTEPGSRPKALRHKNRGIKQEKTKDRQTSGDHAPNASLREQVGSSTYQRNDIPGSRSATPDSLYADPTKSMPRNGSRHTTSQPTDSVRTAYPRSQGTSRTEMTFWERAADNPELERIRREGSVRSETSTVSSSSSLHNPVPNKTPTRASSTSSRFDDGSGHRNRRASTATSAAQSSVTRESDGPGGGGVRLSAEDIVELRRAGSQRRAPEQIPRRYSRSSRSSSIPQQGNTNGAVQPQRQGSEDARSSNSRRTDSSLSNISRVTPQEPRRTALNRIFGFKAKAKGKTSEDKEEVPGKREETKKKLIEGLKKVKDVTKPIGHDVVENTAHFGRMVVPIAMFLAPAALMTLYAWDALQFVEDNKQDCKDLIENAIVQHEGLLDLVKRCKLDRDLTEENIQFMERAMKQHGDACQAVYDAVLVQKKKSFIKRFITRKQIKEKHIASAKFKLQDAMQEYLRALSTMTWVNTADNSNLLRENQEILKAQQESLNKVLEMLGKLMVLLDESSAESLARKSRSSLGSLVRDNTEWESRIARILKEREQAEFDRQREEKVFFERLNGFLDARETEVSQKKGTRNIDKVLGLVLDELFGTDESPAKTIEEIRKTKRTDEGRFEQLKRRLRDEEAVELETLGVRLKVIDKFLPILEVVALPPEGTAPGRPCNNFIPKTPWTYFPATSEGRSPQVLMLPLRAKVSDANIVSNTGGGRGSASRDGFELIIDDDASQERSDAKDARDYQDLLVLHYPQELKRALFTPSPVHNGDVGRIIDGKFEYLFSIISPGSERALRHLKPITFKPEDLTNRVKPIANKGAVTKRTKRAFIVRHTESIDRLSKQFEQPIKKIRNYGSSRDRRAILVVDDPEYKRIISSKHDAVKNWLTQSMRTISEFLVQKNIQLREDESLHLVTGVLRAKHWALLLTHKTIEEKIYFCEFDKVRSGTAWGTFSLEKSLDLDPGEDADQYYTSKVSPYGSKRKDAVLLATMRFRPDSGTREERHHESHREIRRAQRTPQRSNTQDSNRRLG</sequence>
<feature type="compositionally biased region" description="Low complexity" evidence="1">
    <location>
        <begin position="124"/>
        <end position="135"/>
    </location>
</feature>
<feature type="compositionally biased region" description="Low complexity" evidence="1">
    <location>
        <begin position="166"/>
        <end position="178"/>
    </location>
</feature>
<dbReference type="InterPro" id="IPR059179">
    <property type="entry name" value="MLKL-like_MCAfunc"/>
</dbReference>
<feature type="compositionally biased region" description="Polar residues" evidence="1">
    <location>
        <begin position="71"/>
        <end position="101"/>
    </location>
</feature>
<comment type="caution">
    <text evidence="2">The sequence shown here is derived from an EMBL/GenBank/DDBJ whole genome shotgun (WGS) entry which is preliminary data.</text>
</comment>
<keyword evidence="3" id="KW-1185">Reference proteome</keyword>
<reference evidence="2" key="1">
    <citation type="submission" date="2016-06" db="EMBL/GenBank/DDBJ databases">
        <title>Draft Genome sequence of the fungus Inonotus baumii.</title>
        <authorList>
            <person name="Zhu H."/>
            <person name="Lin W."/>
        </authorList>
    </citation>
    <scope>NUCLEOTIDE SEQUENCE</scope>
    <source>
        <strain evidence="2">821</strain>
    </source>
</reference>
<protein>
    <submittedName>
        <fullName evidence="2">Uncharacterized protein</fullName>
    </submittedName>
</protein>
<name>A0A9Q5NC79_SANBA</name>
<feature type="compositionally biased region" description="Basic and acidic residues" evidence="1">
    <location>
        <begin position="197"/>
        <end position="213"/>
    </location>
</feature>
<dbReference type="AlphaFoldDB" id="A0A9Q5NC79"/>
<feature type="region of interest" description="Disordered" evidence="1">
    <location>
        <begin position="1"/>
        <end position="299"/>
    </location>
</feature>
<dbReference type="CDD" id="cd21037">
    <property type="entry name" value="MLKL_NTD"/>
    <property type="match status" value="1"/>
</dbReference>
<gene>
    <name evidence="2" type="ORF">A7U60_g735</name>
</gene>